<feature type="domain" description="B box-type" evidence="9">
    <location>
        <begin position="121"/>
        <end position="163"/>
    </location>
</feature>
<dbReference type="InterPro" id="IPR003649">
    <property type="entry name" value="Bbox_C"/>
</dbReference>
<dbReference type="GO" id="GO:0005164">
    <property type="term" value="F:tumor necrosis factor receptor binding"/>
    <property type="evidence" value="ECO:0007669"/>
    <property type="project" value="TreeGrafter"/>
</dbReference>
<protein>
    <recommendedName>
        <fullName evidence="13">E3 ubiquitin-protein ligase TRIM37</fullName>
    </recommendedName>
</protein>
<dbReference type="InterPro" id="IPR008974">
    <property type="entry name" value="TRAF-like"/>
</dbReference>
<evidence type="ECO:0008006" key="13">
    <source>
        <dbReference type="Google" id="ProtNLM"/>
    </source>
</evidence>
<accession>A0A9P0HN58</accession>
<dbReference type="Proteomes" id="UP001152798">
    <property type="component" value="Chromosome 6"/>
</dbReference>
<proteinExistence type="predicted"/>
<feature type="compositionally biased region" description="Polar residues" evidence="7">
    <location>
        <begin position="798"/>
        <end position="819"/>
    </location>
</feature>
<dbReference type="Gene3D" id="2.60.210.10">
    <property type="entry name" value="Apoptosis, Tumor Necrosis Factor Receptor Associated Protein 2, Chain A"/>
    <property type="match status" value="1"/>
</dbReference>
<keyword evidence="3" id="KW-0479">Metal-binding</keyword>
<dbReference type="InterPro" id="IPR053003">
    <property type="entry name" value="TRIM_RBCC_E3_ubiq-ligases"/>
</dbReference>
<evidence type="ECO:0000256" key="4">
    <source>
        <dbReference type="ARBA" id="ARBA00022771"/>
    </source>
</evidence>
<feature type="domain" description="RING-type" evidence="8">
    <location>
        <begin position="43"/>
        <end position="83"/>
    </location>
</feature>
<evidence type="ECO:0000256" key="5">
    <source>
        <dbReference type="ARBA" id="ARBA00022833"/>
    </source>
</evidence>
<dbReference type="GO" id="GO:0008270">
    <property type="term" value="F:zinc ion binding"/>
    <property type="evidence" value="ECO:0007669"/>
    <property type="project" value="UniProtKB-KW"/>
</dbReference>
<dbReference type="GO" id="GO:0006513">
    <property type="term" value="P:protein monoubiquitination"/>
    <property type="evidence" value="ECO:0007669"/>
    <property type="project" value="TreeGrafter"/>
</dbReference>
<feature type="region of interest" description="Disordered" evidence="7">
    <location>
        <begin position="555"/>
        <end position="621"/>
    </location>
</feature>
<feature type="compositionally biased region" description="Polar residues" evidence="7">
    <location>
        <begin position="555"/>
        <end position="570"/>
    </location>
</feature>
<feature type="compositionally biased region" description="Acidic residues" evidence="7">
    <location>
        <begin position="579"/>
        <end position="589"/>
    </location>
</feature>
<keyword evidence="12" id="KW-1185">Reference proteome</keyword>
<keyword evidence="4 6" id="KW-0863">Zinc-finger</keyword>
<dbReference type="InterPro" id="IPR001841">
    <property type="entry name" value="Znf_RING"/>
</dbReference>
<dbReference type="GO" id="GO:0031625">
    <property type="term" value="F:ubiquitin protein ligase binding"/>
    <property type="evidence" value="ECO:0007669"/>
    <property type="project" value="TreeGrafter"/>
</dbReference>
<dbReference type="PROSITE" id="PS50144">
    <property type="entry name" value="MATH"/>
    <property type="match status" value="1"/>
</dbReference>
<feature type="domain" description="MATH" evidence="10">
    <location>
        <begin position="307"/>
        <end position="434"/>
    </location>
</feature>
<dbReference type="PROSITE" id="PS50089">
    <property type="entry name" value="ZF_RING_2"/>
    <property type="match status" value="1"/>
</dbReference>
<evidence type="ECO:0000256" key="1">
    <source>
        <dbReference type="ARBA" id="ARBA00004496"/>
    </source>
</evidence>
<dbReference type="GO" id="GO:0051865">
    <property type="term" value="P:protein autoubiquitination"/>
    <property type="evidence" value="ECO:0007669"/>
    <property type="project" value="TreeGrafter"/>
</dbReference>
<evidence type="ECO:0000259" key="10">
    <source>
        <dbReference type="PROSITE" id="PS50144"/>
    </source>
</evidence>
<dbReference type="CDD" id="cd03773">
    <property type="entry name" value="MATH_TRIM37"/>
    <property type="match status" value="1"/>
</dbReference>
<evidence type="ECO:0000313" key="11">
    <source>
        <dbReference type="EMBL" id="CAH1404779.1"/>
    </source>
</evidence>
<feature type="region of interest" description="Disordered" evidence="7">
    <location>
        <begin position="793"/>
        <end position="857"/>
    </location>
</feature>
<evidence type="ECO:0000256" key="6">
    <source>
        <dbReference type="PROSITE-ProRule" id="PRU00024"/>
    </source>
</evidence>
<dbReference type="Pfam" id="PF00643">
    <property type="entry name" value="zf-B_box"/>
    <property type="match status" value="1"/>
</dbReference>
<dbReference type="InterPro" id="IPR037299">
    <property type="entry name" value="TRIM37_MATH"/>
</dbReference>
<dbReference type="GO" id="GO:0070842">
    <property type="term" value="P:aggresome assembly"/>
    <property type="evidence" value="ECO:0007669"/>
    <property type="project" value="TreeGrafter"/>
</dbReference>
<evidence type="ECO:0000259" key="8">
    <source>
        <dbReference type="PROSITE" id="PS50089"/>
    </source>
</evidence>
<evidence type="ECO:0000256" key="2">
    <source>
        <dbReference type="ARBA" id="ARBA00022490"/>
    </source>
</evidence>
<gene>
    <name evidence="11" type="ORF">NEZAVI_LOCUS13133</name>
</gene>
<dbReference type="SUPFAM" id="SSF49599">
    <property type="entry name" value="TRAF domain-like"/>
    <property type="match status" value="1"/>
</dbReference>
<feature type="compositionally biased region" description="Basic and acidic residues" evidence="7">
    <location>
        <begin position="828"/>
        <end position="839"/>
    </location>
</feature>
<dbReference type="InterPro" id="IPR002083">
    <property type="entry name" value="MATH/TRAF_dom"/>
</dbReference>
<sequence>MESLLAELEYTMRENAALEEIVHRLATKIQQSPYKSLAEVFRCFICMEKLRDAHLCPHCSKLCCYLCIRRWLTEQRSQCPHCRASLHLHELVNCRWVEEVTQQLDTLQAAATGSSRDDCSSDRDRCSLHEEKLSVYCWTCLRCICHQCALWGGTHSNHTFKPLEEVYLQHMTQIKEELSGLRRRLMELLSLMQDVDRNVESVRNAKDERVREIRNAVELMVARLDTQLKAKLVSLISHKTLLSSEIENVESVLQEVDAALQSKTRSELISSSTELSRMIHQIRKKPMSSFVIPTVPSDFFSEIVPAYESSTFVMQEFSQLQHKADPVYSQSLHVNGLCWRLKVYPDGNGVVRGSYLSVFLELTAGLPDSSKYEYRVEMIHQGTRQTNKNIVREFASDFEVGECWGYNRFFRIDLLASEGYLNTENDTLILRFQVRPPTFFQKCRDQQWYINHLERIQSQYLDEISNLKQKLGTAKCFMLDTARCVNSLAESSPGIADLIPVAASQGNTPHIPERSTNPSSNNGGSGEGHSLLATSNPTQSPAILCAKNITSATTANKRPHSNIGQSNPENQAGVVNLTDTEDSDGDEETQNVNSVNCLHHIEDGNSNDENDVDEETASGDNDIEFSLMARERPDNNIGDIALQSLEDEIMLMRLFDIQDTNGIFLETVRSSRAQRDSATESVNVDNINASDIIEADAEPTLSTSNSDHLFWLLPENTRKTFFDDMLDESQRASGNDHLSRPEIGLRWSPARHGQTARNSTSPLSLRRMQVHRENFENLLRQLSFSPIRNVPSYGAEGGSSSINATPTAGTSGVNQNQSPKKMKCKGRQVGEKKKLDKDFFPLPKNDGSPDGRGANSI</sequence>
<evidence type="ECO:0000313" key="12">
    <source>
        <dbReference type="Proteomes" id="UP001152798"/>
    </source>
</evidence>
<dbReference type="GO" id="GO:0061630">
    <property type="term" value="F:ubiquitin protein ligase activity"/>
    <property type="evidence" value="ECO:0007669"/>
    <property type="project" value="TreeGrafter"/>
</dbReference>
<dbReference type="SUPFAM" id="SSF57845">
    <property type="entry name" value="B-box zinc-binding domain"/>
    <property type="match status" value="1"/>
</dbReference>
<dbReference type="CDD" id="cd16619">
    <property type="entry name" value="mRING-HC-C4C4_TRIM37_C-VIII"/>
    <property type="match status" value="1"/>
</dbReference>
<feature type="region of interest" description="Disordered" evidence="7">
    <location>
        <begin position="505"/>
        <end position="537"/>
    </location>
</feature>
<dbReference type="SMART" id="SM00502">
    <property type="entry name" value="BBC"/>
    <property type="match status" value="1"/>
</dbReference>
<dbReference type="SUPFAM" id="SSF57850">
    <property type="entry name" value="RING/U-box"/>
    <property type="match status" value="1"/>
</dbReference>
<dbReference type="SMART" id="SM00336">
    <property type="entry name" value="BBOX"/>
    <property type="match status" value="1"/>
</dbReference>
<dbReference type="PANTHER" id="PTHR36754:SF2">
    <property type="entry name" value="E3 UBIQUITIN-PROTEIN LIGASE TRIM37"/>
    <property type="match status" value="1"/>
</dbReference>
<dbReference type="EMBL" id="OV725082">
    <property type="protein sequence ID" value="CAH1404779.1"/>
    <property type="molecule type" value="Genomic_DNA"/>
</dbReference>
<dbReference type="CDD" id="cd19779">
    <property type="entry name" value="Bbox2_TRIM37_C-VIII"/>
    <property type="match status" value="1"/>
</dbReference>
<reference evidence="11" key="1">
    <citation type="submission" date="2022-01" db="EMBL/GenBank/DDBJ databases">
        <authorList>
            <person name="King R."/>
        </authorList>
    </citation>
    <scope>NUCLEOTIDE SEQUENCE</scope>
</reference>
<dbReference type="GO" id="GO:0016235">
    <property type="term" value="C:aggresome"/>
    <property type="evidence" value="ECO:0007669"/>
    <property type="project" value="TreeGrafter"/>
</dbReference>
<keyword evidence="5" id="KW-0862">Zinc</keyword>
<evidence type="ECO:0000256" key="3">
    <source>
        <dbReference type="ARBA" id="ARBA00022723"/>
    </source>
</evidence>
<evidence type="ECO:0000256" key="7">
    <source>
        <dbReference type="SAM" id="MobiDB-lite"/>
    </source>
</evidence>
<comment type="subcellular location">
    <subcellularLocation>
        <location evidence="1">Cytoplasm</location>
    </subcellularLocation>
</comment>
<organism evidence="11 12">
    <name type="scientific">Nezara viridula</name>
    <name type="common">Southern green stink bug</name>
    <name type="synonym">Cimex viridulus</name>
    <dbReference type="NCBI Taxonomy" id="85310"/>
    <lineage>
        <taxon>Eukaryota</taxon>
        <taxon>Metazoa</taxon>
        <taxon>Ecdysozoa</taxon>
        <taxon>Arthropoda</taxon>
        <taxon>Hexapoda</taxon>
        <taxon>Insecta</taxon>
        <taxon>Pterygota</taxon>
        <taxon>Neoptera</taxon>
        <taxon>Paraneoptera</taxon>
        <taxon>Hemiptera</taxon>
        <taxon>Heteroptera</taxon>
        <taxon>Panheteroptera</taxon>
        <taxon>Pentatomomorpha</taxon>
        <taxon>Pentatomoidea</taxon>
        <taxon>Pentatomidae</taxon>
        <taxon>Pentatominae</taxon>
        <taxon>Nezara</taxon>
    </lineage>
</organism>
<name>A0A9P0HN58_NEZVI</name>
<dbReference type="SMART" id="SM00061">
    <property type="entry name" value="MATH"/>
    <property type="match status" value="1"/>
</dbReference>
<dbReference type="InterPro" id="IPR000315">
    <property type="entry name" value="Znf_B-box"/>
</dbReference>
<evidence type="ECO:0000259" key="9">
    <source>
        <dbReference type="PROSITE" id="PS50119"/>
    </source>
</evidence>
<dbReference type="OrthoDB" id="192247at2759"/>
<feature type="compositionally biased region" description="Acidic residues" evidence="7">
    <location>
        <begin position="605"/>
        <end position="621"/>
    </location>
</feature>
<dbReference type="PANTHER" id="PTHR36754">
    <property type="entry name" value="E3 UBIQUITIN-PROTEIN LIGASE TRIM37"/>
    <property type="match status" value="1"/>
</dbReference>
<dbReference type="Gene3D" id="3.30.40.10">
    <property type="entry name" value="Zinc/RING finger domain, C3HC4 (zinc finger)"/>
    <property type="match status" value="1"/>
</dbReference>
<dbReference type="InterPro" id="IPR013083">
    <property type="entry name" value="Znf_RING/FYVE/PHD"/>
</dbReference>
<dbReference type="GO" id="GO:0005778">
    <property type="term" value="C:peroxisomal membrane"/>
    <property type="evidence" value="ECO:0007669"/>
    <property type="project" value="TreeGrafter"/>
</dbReference>
<dbReference type="Gene3D" id="3.30.160.60">
    <property type="entry name" value="Classic Zinc Finger"/>
    <property type="match status" value="1"/>
</dbReference>
<keyword evidence="2" id="KW-0963">Cytoplasm</keyword>
<dbReference type="AlphaFoldDB" id="A0A9P0HN58"/>
<dbReference type="Pfam" id="PF22486">
    <property type="entry name" value="MATH_2"/>
    <property type="match status" value="1"/>
</dbReference>
<dbReference type="PROSITE" id="PS50119">
    <property type="entry name" value="ZF_BBOX"/>
    <property type="match status" value="1"/>
</dbReference>